<reference evidence="1 2" key="1">
    <citation type="journal article" date="2019" name="Sci. Rep.">
        <title>Orb-weaving spider Araneus ventricosus genome elucidates the spidroin gene catalogue.</title>
        <authorList>
            <person name="Kono N."/>
            <person name="Nakamura H."/>
            <person name="Ohtoshi R."/>
            <person name="Moran D.A.P."/>
            <person name="Shinohara A."/>
            <person name="Yoshida Y."/>
            <person name="Fujiwara M."/>
            <person name="Mori M."/>
            <person name="Tomita M."/>
            <person name="Arakawa K."/>
        </authorList>
    </citation>
    <scope>NUCLEOTIDE SEQUENCE [LARGE SCALE GENOMIC DNA]</scope>
</reference>
<protein>
    <submittedName>
        <fullName evidence="1">Uncharacterized protein</fullName>
    </submittedName>
</protein>
<organism evidence="1 2">
    <name type="scientific">Araneus ventricosus</name>
    <name type="common">Orbweaver spider</name>
    <name type="synonym">Epeira ventricosa</name>
    <dbReference type="NCBI Taxonomy" id="182803"/>
    <lineage>
        <taxon>Eukaryota</taxon>
        <taxon>Metazoa</taxon>
        <taxon>Ecdysozoa</taxon>
        <taxon>Arthropoda</taxon>
        <taxon>Chelicerata</taxon>
        <taxon>Arachnida</taxon>
        <taxon>Araneae</taxon>
        <taxon>Araneomorphae</taxon>
        <taxon>Entelegynae</taxon>
        <taxon>Araneoidea</taxon>
        <taxon>Araneidae</taxon>
        <taxon>Araneus</taxon>
    </lineage>
</organism>
<sequence>MQRTRPTWRGPQNLFYMCIALKSTWRCPNLSDIHRTKPPHGWVSQNLFDMHRNLSRHGGPKFGLDIHRTALHMVRPQKSIQYTSHQADLRGLKIYSIY</sequence>
<accession>A0A4Y2MN43</accession>
<dbReference type="Proteomes" id="UP000499080">
    <property type="component" value="Unassembled WGS sequence"/>
</dbReference>
<proteinExistence type="predicted"/>
<keyword evidence="2" id="KW-1185">Reference proteome</keyword>
<comment type="caution">
    <text evidence="1">The sequence shown here is derived from an EMBL/GenBank/DDBJ whole genome shotgun (WGS) entry which is preliminary data.</text>
</comment>
<dbReference type="EMBL" id="BGPR01007661">
    <property type="protein sequence ID" value="GBN28581.1"/>
    <property type="molecule type" value="Genomic_DNA"/>
</dbReference>
<dbReference type="AlphaFoldDB" id="A0A4Y2MN43"/>
<evidence type="ECO:0000313" key="1">
    <source>
        <dbReference type="EMBL" id="GBN28581.1"/>
    </source>
</evidence>
<evidence type="ECO:0000313" key="2">
    <source>
        <dbReference type="Proteomes" id="UP000499080"/>
    </source>
</evidence>
<name>A0A4Y2MN43_ARAVE</name>
<gene>
    <name evidence="1" type="ORF">AVEN_200518_1</name>
</gene>